<feature type="compositionally biased region" description="Polar residues" evidence="1">
    <location>
        <begin position="245"/>
        <end position="273"/>
    </location>
</feature>
<dbReference type="PANTHER" id="PTHR28186:SF1">
    <property type="entry name" value="MEIOTICALLY UP-REGULATED GENE 9 PROTEIN"/>
    <property type="match status" value="1"/>
</dbReference>
<dbReference type="InterPro" id="IPR018809">
    <property type="entry name" value="DUF2406"/>
</dbReference>
<organism evidence="2 3">
    <name type="scientific">Rhizodiscina lignyota</name>
    <dbReference type="NCBI Taxonomy" id="1504668"/>
    <lineage>
        <taxon>Eukaryota</taxon>
        <taxon>Fungi</taxon>
        <taxon>Dikarya</taxon>
        <taxon>Ascomycota</taxon>
        <taxon>Pezizomycotina</taxon>
        <taxon>Dothideomycetes</taxon>
        <taxon>Pleosporomycetidae</taxon>
        <taxon>Aulographales</taxon>
        <taxon>Rhizodiscinaceae</taxon>
        <taxon>Rhizodiscina</taxon>
    </lineage>
</organism>
<feature type="compositionally biased region" description="Basic residues" evidence="1">
    <location>
        <begin position="382"/>
        <end position="395"/>
    </location>
</feature>
<dbReference type="EMBL" id="ML978129">
    <property type="protein sequence ID" value="KAF2096465.1"/>
    <property type="molecule type" value="Genomic_DNA"/>
</dbReference>
<feature type="region of interest" description="Disordered" evidence="1">
    <location>
        <begin position="195"/>
        <end position="395"/>
    </location>
</feature>
<feature type="region of interest" description="Disordered" evidence="1">
    <location>
        <begin position="94"/>
        <end position="151"/>
    </location>
</feature>
<feature type="compositionally biased region" description="Polar residues" evidence="1">
    <location>
        <begin position="219"/>
        <end position="230"/>
    </location>
</feature>
<name>A0A9P4IBY8_9PEZI</name>
<dbReference type="Pfam" id="PF10295">
    <property type="entry name" value="DUF2406"/>
    <property type="match status" value="1"/>
</dbReference>
<comment type="caution">
    <text evidence="2">The sequence shown here is derived from an EMBL/GenBank/DDBJ whole genome shotgun (WGS) entry which is preliminary data.</text>
</comment>
<sequence>MSATAADETPERPAQRPRSKSGAFSLRSDKSVSSAGSPTKIKHGKETHEEKQRLHLSISGKANPNAAMNEEQPIAAALQASTIGSLRSVQHVDTFGNPIAEPDLSNPTRPRWERPLDTIRSFEAAIDGEYKRRNSATARPNTGMFSDSGVGYPSRRNSYFGADNLQQQPRYSRAGSQYAGQYGGYYGQNRDSYAENGNYGYGPPMAPPGQMKPNRRQNSEPVVTRYNNNGEALYPSPGYQRSRDTVNTGVSNGSQSEPWTNNTDPSSENSSIDRINAAPKQDPGEQYGFTGFGGAPFKRPIQEEMASYENGPGNGPNGGYFNHPPQGAQVLQPPPHSYTGNQQKPANKLISLNGENGGAPDVPGKDGVQVTARPALQSTPSQKKKSWLKRRFSKN</sequence>
<protein>
    <submittedName>
        <fullName evidence="2">Uncharacterized protein</fullName>
    </submittedName>
</protein>
<proteinExistence type="predicted"/>
<feature type="region of interest" description="Disordered" evidence="1">
    <location>
        <begin position="1"/>
        <end position="73"/>
    </location>
</feature>
<dbReference type="PANTHER" id="PTHR28186">
    <property type="entry name" value="MEIOTICALLY UP-REGULATED GENE 9 PROTEIN"/>
    <property type="match status" value="1"/>
</dbReference>
<feature type="compositionally biased region" description="Polar residues" evidence="1">
    <location>
        <begin position="135"/>
        <end position="145"/>
    </location>
</feature>
<dbReference type="AlphaFoldDB" id="A0A9P4IBY8"/>
<dbReference type="OrthoDB" id="5330253at2759"/>
<evidence type="ECO:0000313" key="2">
    <source>
        <dbReference type="EMBL" id="KAF2096465.1"/>
    </source>
</evidence>
<evidence type="ECO:0000313" key="3">
    <source>
        <dbReference type="Proteomes" id="UP000799772"/>
    </source>
</evidence>
<gene>
    <name evidence="2" type="ORF">NA57DRAFT_78068</name>
</gene>
<accession>A0A9P4IBY8</accession>
<keyword evidence="3" id="KW-1185">Reference proteome</keyword>
<feature type="compositionally biased region" description="Basic and acidic residues" evidence="1">
    <location>
        <begin position="44"/>
        <end position="53"/>
    </location>
</feature>
<reference evidence="2" key="1">
    <citation type="journal article" date="2020" name="Stud. Mycol.">
        <title>101 Dothideomycetes genomes: a test case for predicting lifestyles and emergence of pathogens.</title>
        <authorList>
            <person name="Haridas S."/>
            <person name="Albert R."/>
            <person name="Binder M."/>
            <person name="Bloem J."/>
            <person name="Labutti K."/>
            <person name="Salamov A."/>
            <person name="Andreopoulos B."/>
            <person name="Baker S."/>
            <person name="Barry K."/>
            <person name="Bills G."/>
            <person name="Bluhm B."/>
            <person name="Cannon C."/>
            <person name="Castanera R."/>
            <person name="Culley D."/>
            <person name="Daum C."/>
            <person name="Ezra D."/>
            <person name="Gonzalez J."/>
            <person name="Henrissat B."/>
            <person name="Kuo A."/>
            <person name="Liang C."/>
            <person name="Lipzen A."/>
            <person name="Lutzoni F."/>
            <person name="Magnuson J."/>
            <person name="Mondo S."/>
            <person name="Nolan M."/>
            <person name="Ohm R."/>
            <person name="Pangilinan J."/>
            <person name="Park H.-J."/>
            <person name="Ramirez L."/>
            <person name="Alfaro M."/>
            <person name="Sun H."/>
            <person name="Tritt A."/>
            <person name="Yoshinaga Y."/>
            <person name="Zwiers L.-H."/>
            <person name="Turgeon B."/>
            <person name="Goodwin S."/>
            <person name="Spatafora J."/>
            <person name="Crous P."/>
            <person name="Grigoriev I."/>
        </authorList>
    </citation>
    <scope>NUCLEOTIDE SEQUENCE</scope>
    <source>
        <strain evidence="2">CBS 133067</strain>
    </source>
</reference>
<evidence type="ECO:0000256" key="1">
    <source>
        <dbReference type="SAM" id="MobiDB-lite"/>
    </source>
</evidence>
<dbReference type="Proteomes" id="UP000799772">
    <property type="component" value="Unassembled WGS sequence"/>
</dbReference>